<evidence type="ECO:0000313" key="18">
    <source>
        <dbReference type="EMBL" id="GJE58491.1"/>
    </source>
</evidence>
<dbReference type="InterPro" id="IPR024434">
    <property type="entry name" value="TSCPD_dom"/>
</dbReference>
<dbReference type="Proteomes" id="UP001055057">
    <property type="component" value="Unassembled WGS sequence"/>
</dbReference>
<evidence type="ECO:0000256" key="3">
    <source>
        <dbReference type="ARBA" id="ARBA00012274"/>
    </source>
</evidence>
<dbReference type="NCBIfam" id="TIGR02504">
    <property type="entry name" value="NrdJ_Z"/>
    <property type="match status" value="1"/>
</dbReference>
<comment type="cofactor">
    <cofactor evidence="1 13">
        <name>adenosylcob(III)alamin</name>
        <dbReference type="ChEBI" id="CHEBI:18408"/>
    </cofactor>
</comment>
<dbReference type="Pfam" id="PF12637">
    <property type="entry name" value="TSCPD"/>
    <property type="match status" value="1"/>
</dbReference>
<dbReference type="SUPFAM" id="SSF51998">
    <property type="entry name" value="PFL-like glycyl radical enzymes"/>
    <property type="match status" value="1"/>
</dbReference>
<keyword evidence="5 13" id="KW-0846">Cobalamin</keyword>
<name>A0ABQ4TV75_9HYPH</name>
<dbReference type="InterPro" id="IPR013678">
    <property type="entry name" value="RNR_2_N"/>
</dbReference>
<evidence type="ECO:0000256" key="6">
    <source>
        <dbReference type="ARBA" id="ARBA00022634"/>
    </source>
</evidence>
<keyword evidence="9" id="KW-1015">Disulfide bond</keyword>
<dbReference type="CDD" id="cd02888">
    <property type="entry name" value="RNR_II_dimer"/>
    <property type="match status" value="1"/>
</dbReference>
<dbReference type="SUPFAM" id="SSF75625">
    <property type="entry name" value="YebC-like"/>
    <property type="match status" value="1"/>
</dbReference>
<comment type="similarity">
    <text evidence="2 13">Belongs to the ribonucleoside diphosphate reductase class-2 family.</text>
</comment>
<evidence type="ECO:0000256" key="4">
    <source>
        <dbReference type="ARBA" id="ARBA00014409"/>
    </source>
</evidence>
<evidence type="ECO:0000256" key="7">
    <source>
        <dbReference type="ARBA" id="ARBA00022741"/>
    </source>
</evidence>
<reference evidence="18" key="2">
    <citation type="submission" date="2021-08" db="EMBL/GenBank/DDBJ databases">
        <authorList>
            <person name="Tani A."/>
            <person name="Ola A."/>
            <person name="Ogura Y."/>
            <person name="Katsura K."/>
            <person name="Hayashi T."/>
        </authorList>
    </citation>
    <scope>NUCLEOTIDE SEQUENCE</scope>
    <source>
        <strain evidence="18">DSM 23632</strain>
    </source>
</reference>
<dbReference type="NCBIfam" id="NF005736">
    <property type="entry name" value="PRK07562.1"/>
    <property type="match status" value="1"/>
</dbReference>
<dbReference type="EMBL" id="BPRB01000034">
    <property type="protein sequence ID" value="GJE58491.1"/>
    <property type="molecule type" value="Genomic_DNA"/>
</dbReference>
<comment type="function">
    <text evidence="11 13">Catalyzes the reduction of ribonucleotides to deoxyribonucleotides. May function to provide a pool of deoxyribonucleotide precursors for DNA repair during oxygen limitation and/or for immediate growth after restoration of oxygen.</text>
</comment>
<dbReference type="EC" id="1.17.4.1" evidence="3 13"/>
<evidence type="ECO:0000313" key="19">
    <source>
        <dbReference type="Proteomes" id="UP001055057"/>
    </source>
</evidence>
<dbReference type="PANTHER" id="PTHR43371">
    <property type="entry name" value="VITAMIN B12-DEPENDENT RIBONUCLEOTIDE REDUCTASE"/>
    <property type="match status" value="1"/>
</dbReference>
<feature type="region of interest" description="Disordered" evidence="14">
    <location>
        <begin position="1100"/>
        <end position="1123"/>
    </location>
</feature>
<protein>
    <recommendedName>
        <fullName evidence="4 13">Vitamin B12-dependent ribonucleotide reductase</fullName>
        <ecNumber evidence="3 13">1.17.4.1</ecNumber>
    </recommendedName>
</protein>
<evidence type="ECO:0000256" key="14">
    <source>
        <dbReference type="SAM" id="MobiDB-lite"/>
    </source>
</evidence>
<keyword evidence="10 13" id="KW-0170">Cobalt</keyword>
<dbReference type="InterPro" id="IPR050862">
    <property type="entry name" value="RdRp_reductase_class-2"/>
</dbReference>
<evidence type="ECO:0000256" key="8">
    <source>
        <dbReference type="ARBA" id="ARBA00023002"/>
    </source>
</evidence>
<proteinExistence type="inferred from homology"/>
<feature type="domain" description="TSCPD" evidence="17">
    <location>
        <begin position="975"/>
        <end position="1079"/>
    </location>
</feature>
<dbReference type="PANTHER" id="PTHR43371:SF1">
    <property type="entry name" value="RIBONUCLEOSIDE-DIPHOSPHATE REDUCTASE"/>
    <property type="match status" value="1"/>
</dbReference>
<comment type="catalytic activity">
    <reaction evidence="12 13">
        <text>a 2'-deoxyribonucleoside 5'-diphosphate + [thioredoxin]-disulfide + H2O = a ribonucleoside 5'-diphosphate + [thioredoxin]-dithiol</text>
        <dbReference type="Rhea" id="RHEA:23252"/>
        <dbReference type="Rhea" id="RHEA-COMP:10698"/>
        <dbReference type="Rhea" id="RHEA-COMP:10700"/>
        <dbReference type="ChEBI" id="CHEBI:15377"/>
        <dbReference type="ChEBI" id="CHEBI:29950"/>
        <dbReference type="ChEBI" id="CHEBI:50058"/>
        <dbReference type="ChEBI" id="CHEBI:57930"/>
        <dbReference type="ChEBI" id="CHEBI:73316"/>
        <dbReference type="EC" id="1.17.4.1"/>
    </reaction>
</comment>
<dbReference type="Pfam" id="PF08471">
    <property type="entry name" value="Ribonuc_red_2_N"/>
    <property type="match status" value="1"/>
</dbReference>
<keyword evidence="7 13" id="KW-0547">Nucleotide-binding</keyword>
<feature type="domain" description="Ribonucleotide reductase class II vitamin B12-dependent N-terminal" evidence="16">
    <location>
        <begin position="22"/>
        <end position="147"/>
    </location>
</feature>
<feature type="domain" description="Ribonucleotide reductase large subunit C-terminal" evidence="15">
    <location>
        <begin position="829"/>
        <end position="913"/>
    </location>
</feature>
<organism evidence="18 19">
    <name type="scientific">Methylobacterium trifolii</name>
    <dbReference type="NCBI Taxonomy" id="1003092"/>
    <lineage>
        <taxon>Bacteria</taxon>
        <taxon>Pseudomonadati</taxon>
        <taxon>Pseudomonadota</taxon>
        <taxon>Alphaproteobacteria</taxon>
        <taxon>Hyphomicrobiales</taxon>
        <taxon>Methylobacteriaceae</taxon>
        <taxon>Methylobacterium</taxon>
    </lineage>
</organism>
<keyword evidence="8 13" id="KW-0560">Oxidoreductase</keyword>
<evidence type="ECO:0000256" key="13">
    <source>
        <dbReference type="RuleBase" id="RU364064"/>
    </source>
</evidence>
<evidence type="ECO:0000256" key="9">
    <source>
        <dbReference type="ARBA" id="ARBA00023157"/>
    </source>
</evidence>
<evidence type="ECO:0000256" key="2">
    <source>
        <dbReference type="ARBA" id="ARBA00007405"/>
    </source>
</evidence>
<dbReference type="InterPro" id="IPR013344">
    <property type="entry name" value="RNR_NrdJ/NrdZ"/>
</dbReference>
<sequence>MRFERRYTTAGSSPYAAIPFRKTLSEIRNPDGSVVFRLDGIDVPEGWSQVASDVLAQKYFRKAGVPARLKRVEENDVPSFLWRSVADDAALAELPEDERGGSEISATQVFDRLAGCWTYWGWKGGYFTSEEDASAFLDELRFMLARQMVAPNSPQWFNTGLHWAYGIDGPSQGHYYVDYRTGALTKSATAYEHPQPHACFIQSVQDDLVNEGGIMDLWVREARLFKYGSGTGSNFSLLRGENEKLGGGGKSSGLMSFLKIGDRAAGAIKSGGTTRRAAKMVIVDIDHPDIESFIDWKVKEEQKVAALVTGSKVVSKHLTAVMKACTQCEAPGDACFDPERNPALKREIKAARKAMVPDAYTKRVVQFARQGFTKIEFPVYDTDWDSEAYLTVAGQNSNNSVSLTDDFLRAVEAGKDWELKARVTGKTAKTIPARDLWEKIGEAAWQSADPGLHFNTTMNDWHTCPAGGRIRASNPCSEYMFLDDTACNLASANLLTMYDRQTKRFDVEAFEHLNRLWTVVLEISVMMAQFPSREIAELSYRYRTLGLGYANIGGLLMTMGLPYDSHEGRALAGSLTAIMTGVAYATSAEMAAELGPFPDYAENADAMLKVIRNHRRAAHGEAEGYEFLSIAPVPLDLANIPQGDLGARAKAAWDRALALGEEHGFRNAQATVIAPTGTIGLVMDCDTTGIEPDFALVKFKKLAGGGYFKIINQAAPDALRALGYRESEIAEIEAYAVGHGSMGQAPAINPGSLRAKGFSDDKIAAIEAGLKSAFDIKFVFNRWTLGDAFLTDTLKVPADRLGDPTFELLPFLGFSRKDVEAANTHICGAMTLEGAPYLRPEHYAVFDCANPCGRTGKRYLSVDSHIRMMAAAQPFISGAISKTINMPNDATVEDCKAAYKLSWTLALKANALYRDGSKLSQPLNASLIADDDDEAEDAVEAMIQAPAAARAAQLAEKIVERVVERVERIRSREKMPHRRKGYTQKAVVGGHKVYLRTGEYDDGRLGEIFIDMHKEGATFRSLMNNFAIAISLGLQYGVPLEEYVEAFTFTRFEPAGFVQGNDAIKNATSLLDYVFRELAVSYLGRADLAHVNPAEIGGTVIGGGETDTTREPGKPGPAASSVVSRGLLRGSPDRLTLVHGGPSGATVGVGAPATGHTAPAGGVVHAMRGATALKAEPAPAGHAETIAETLPFGRSERSVADRRAEAKMKGYVGEACPECANFTMVRNGTCLKCDTCGSTTGCS</sequence>
<keyword evidence="19" id="KW-1185">Reference proteome</keyword>
<feature type="domain" description="Ribonucleotide reductase large subunit C-terminal" evidence="15">
    <location>
        <begin position="198"/>
        <end position="748"/>
    </location>
</feature>
<evidence type="ECO:0000259" key="16">
    <source>
        <dbReference type="Pfam" id="PF08471"/>
    </source>
</evidence>
<dbReference type="InterPro" id="IPR029072">
    <property type="entry name" value="YebC-like"/>
</dbReference>
<dbReference type="PRINTS" id="PR01183">
    <property type="entry name" value="RIBORDTASEM1"/>
</dbReference>
<evidence type="ECO:0000259" key="17">
    <source>
        <dbReference type="Pfam" id="PF12637"/>
    </source>
</evidence>
<evidence type="ECO:0000256" key="11">
    <source>
        <dbReference type="ARBA" id="ARBA00025437"/>
    </source>
</evidence>
<evidence type="ECO:0000256" key="10">
    <source>
        <dbReference type="ARBA" id="ARBA00023285"/>
    </source>
</evidence>
<dbReference type="InterPro" id="IPR000788">
    <property type="entry name" value="RNR_lg_C"/>
</dbReference>
<reference evidence="18" key="1">
    <citation type="journal article" date="2021" name="Front. Microbiol.">
        <title>Comprehensive Comparative Genomics and Phenotyping of Methylobacterium Species.</title>
        <authorList>
            <person name="Alessa O."/>
            <person name="Ogura Y."/>
            <person name="Fujitani Y."/>
            <person name="Takami H."/>
            <person name="Hayashi T."/>
            <person name="Sahin N."/>
            <person name="Tani A."/>
        </authorList>
    </citation>
    <scope>NUCLEOTIDE SEQUENCE</scope>
    <source>
        <strain evidence="18">DSM 23632</strain>
    </source>
</reference>
<evidence type="ECO:0000256" key="1">
    <source>
        <dbReference type="ARBA" id="ARBA00001922"/>
    </source>
</evidence>
<accession>A0ABQ4TV75</accession>
<evidence type="ECO:0000256" key="5">
    <source>
        <dbReference type="ARBA" id="ARBA00022628"/>
    </source>
</evidence>
<dbReference type="Gene3D" id="3.20.70.20">
    <property type="match status" value="3"/>
</dbReference>
<dbReference type="RefSeq" id="WP_238181123.1">
    <property type="nucleotide sequence ID" value="NZ_BPRB01000034.1"/>
</dbReference>
<comment type="caution">
    <text evidence="18">The sequence shown here is derived from an EMBL/GenBank/DDBJ whole genome shotgun (WGS) entry which is preliminary data.</text>
</comment>
<evidence type="ECO:0000256" key="12">
    <source>
        <dbReference type="ARBA" id="ARBA00047754"/>
    </source>
</evidence>
<dbReference type="Pfam" id="PF02867">
    <property type="entry name" value="Ribonuc_red_lgC"/>
    <property type="match status" value="2"/>
</dbReference>
<keyword evidence="6 13" id="KW-0237">DNA synthesis</keyword>
<evidence type="ECO:0000259" key="15">
    <source>
        <dbReference type="Pfam" id="PF02867"/>
    </source>
</evidence>
<gene>
    <name evidence="18" type="ORF">MPOCJGCO_0572</name>
</gene>